<dbReference type="EMBL" id="KF900771">
    <property type="protein sequence ID" value="AIF06477.1"/>
    <property type="molecule type" value="Genomic_DNA"/>
</dbReference>
<feature type="domain" description="CAAX prenyl protease 2/Lysostaphin resistance protein A-like" evidence="2">
    <location>
        <begin position="113"/>
        <end position="212"/>
    </location>
</feature>
<evidence type="ECO:0000313" key="3">
    <source>
        <dbReference type="EMBL" id="AIF06477.1"/>
    </source>
</evidence>
<feature type="transmembrane region" description="Helical" evidence="1">
    <location>
        <begin position="202"/>
        <end position="223"/>
    </location>
</feature>
<proteinExistence type="predicted"/>
<sequence>MDEKQSDAVALILAAPAATVALFTSTLFGGLLGTAVWIGGKVWQIGLPAFWHLKVEGKERSLSPALQGGFREGALLGVGMSAVMFVAWWLARGELDSEQIRGFVEPFGLLNPWLYFAAFCYWVLFNSVMEEYLFRWFIFEKFESFVSGRVAVILAALVFTAHHLFGMWSMFPLWATLLGSFGVFCGGVIWSGLYLRYRSIWPCYLSHAIVDVTMFGIGAYILFS</sequence>
<organism evidence="3">
    <name type="scientific">uncultured marine group II/III euryarchaeote KM3_192_D09</name>
    <dbReference type="NCBI Taxonomy" id="1457965"/>
    <lineage>
        <taxon>Archaea</taxon>
        <taxon>Methanobacteriati</taxon>
        <taxon>Methanobacteriota</taxon>
        <taxon>environmental samples</taxon>
    </lineage>
</organism>
<accession>A0A075GW18</accession>
<keyword evidence="3" id="KW-0378">Hydrolase</keyword>
<dbReference type="AlphaFoldDB" id="A0A075GW18"/>
<dbReference type="GO" id="GO:0080120">
    <property type="term" value="P:CAAX-box protein maturation"/>
    <property type="evidence" value="ECO:0007669"/>
    <property type="project" value="UniProtKB-ARBA"/>
</dbReference>
<reference evidence="3" key="1">
    <citation type="journal article" date="2014" name="Genome Biol. Evol.">
        <title>Pangenome evidence for extensive interdomain horizontal transfer affecting lineage core and shell genes in uncultured planktonic thaumarchaeota and euryarchaeota.</title>
        <authorList>
            <person name="Deschamps P."/>
            <person name="Zivanovic Y."/>
            <person name="Moreira D."/>
            <person name="Rodriguez-Valera F."/>
            <person name="Lopez-Garcia P."/>
        </authorList>
    </citation>
    <scope>NUCLEOTIDE SEQUENCE</scope>
</reference>
<dbReference type="Pfam" id="PF02517">
    <property type="entry name" value="Rce1-like"/>
    <property type="match status" value="1"/>
</dbReference>
<keyword evidence="1" id="KW-0812">Transmembrane</keyword>
<keyword evidence="3" id="KW-0645">Protease</keyword>
<dbReference type="InterPro" id="IPR003675">
    <property type="entry name" value="Rce1/LyrA-like_dom"/>
</dbReference>
<name>A0A075GW18_9EURY</name>
<feature type="transmembrane region" description="Helical" evidence="1">
    <location>
        <begin position="146"/>
        <end position="165"/>
    </location>
</feature>
<feature type="transmembrane region" description="Helical" evidence="1">
    <location>
        <begin position="113"/>
        <end position="134"/>
    </location>
</feature>
<dbReference type="GO" id="GO:0004175">
    <property type="term" value="F:endopeptidase activity"/>
    <property type="evidence" value="ECO:0007669"/>
    <property type="project" value="UniProtKB-ARBA"/>
</dbReference>
<dbReference type="GO" id="GO:0006508">
    <property type="term" value="P:proteolysis"/>
    <property type="evidence" value="ECO:0007669"/>
    <property type="project" value="UniProtKB-KW"/>
</dbReference>
<keyword evidence="1" id="KW-0472">Membrane</keyword>
<evidence type="ECO:0000259" key="2">
    <source>
        <dbReference type="Pfam" id="PF02517"/>
    </source>
</evidence>
<protein>
    <submittedName>
        <fullName evidence="3">Putative metal-dependent membrane protease</fullName>
    </submittedName>
</protein>
<feature type="transmembrane region" description="Helical" evidence="1">
    <location>
        <begin position="7"/>
        <end position="28"/>
    </location>
</feature>
<feature type="transmembrane region" description="Helical" evidence="1">
    <location>
        <begin position="171"/>
        <end position="195"/>
    </location>
</feature>
<evidence type="ECO:0000256" key="1">
    <source>
        <dbReference type="SAM" id="Phobius"/>
    </source>
</evidence>
<keyword evidence="1" id="KW-1133">Transmembrane helix</keyword>
<feature type="transmembrane region" description="Helical" evidence="1">
    <location>
        <begin position="74"/>
        <end position="91"/>
    </location>
</feature>